<dbReference type="PANTHER" id="PTHR23355">
    <property type="entry name" value="RIBONUCLEASE"/>
    <property type="match status" value="1"/>
</dbReference>
<evidence type="ECO:0000313" key="4">
    <source>
        <dbReference type="Proteomes" id="UP000615326"/>
    </source>
</evidence>
<feature type="domain" description="RNB" evidence="2">
    <location>
        <begin position="260"/>
        <end position="553"/>
    </location>
</feature>
<dbReference type="SUPFAM" id="SSF50249">
    <property type="entry name" value="Nucleic acid-binding proteins"/>
    <property type="match status" value="1"/>
</dbReference>
<dbReference type="EMBL" id="WOSW01000001">
    <property type="protein sequence ID" value="NHO31319.1"/>
    <property type="molecule type" value="Genomic_DNA"/>
</dbReference>
<keyword evidence="1" id="KW-0540">Nuclease</keyword>
<evidence type="ECO:0000256" key="1">
    <source>
        <dbReference type="ARBA" id="ARBA00022839"/>
    </source>
</evidence>
<dbReference type="Pfam" id="PF00773">
    <property type="entry name" value="RNB"/>
    <property type="match status" value="1"/>
</dbReference>
<dbReference type="PROSITE" id="PS01175">
    <property type="entry name" value="RIBONUCLEASE_II"/>
    <property type="match status" value="1"/>
</dbReference>
<accession>A0ABX0K779</accession>
<name>A0ABX0K779_9PROT</name>
<keyword evidence="1" id="KW-0378">Hydrolase</keyword>
<evidence type="ECO:0000313" key="3">
    <source>
        <dbReference type="EMBL" id="NHO31319.1"/>
    </source>
</evidence>
<organism evidence="3 4">
    <name type="scientific">Acetobacter fallax</name>
    <dbReference type="NCBI Taxonomy" id="1737473"/>
    <lineage>
        <taxon>Bacteria</taxon>
        <taxon>Pseudomonadati</taxon>
        <taxon>Pseudomonadota</taxon>
        <taxon>Alphaproteobacteria</taxon>
        <taxon>Acetobacterales</taxon>
        <taxon>Acetobacteraceae</taxon>
        <taxon>Acetobacter</taxon>
    </lineage>
</organism>
<evidence type="ECO:0000259" key="2">
    <source>
        <dbReference type="SMART" id="SM00955"/>
    </source>
</evidence>
<dbReference type="PANTHER" id="PTHR23355:SF9">
    <property type="entry name" value="DIS3-LIKE EXONUCLEASE 2"/>
    <property type="match status" value="1"/>
</dbReference>
<dbReference type="Proteomes" id="UP000615326">
    <property type="component" value="Unassembled WGS sequence"/>
</dbReference>
<dbReference type="InterPro" id="IPR001900">
    <property type="entry name" value="RNase_II/R"/>
</dbReference>
<dbReference type="SMART" id="SM00955">
    <property type="entry name" value="RNB"/>
    <property type="match status" value="1"/>
</dbReference>
<keyword evidence="4" id="KW-1185">Reference proteome</keyword>
<dbReference type="InterPro" id="IPR012340">
    <property type="entry name" value="NA-bd_OB-fold"/>
</dbReference>
<gene>
    <name evidence="3" type="ORF">GOB84_01860</name>
</gene>
<dbReference type="RefSeq" id="WP_173575879.1">
    <property type="nucleotide sequence ID" value="NZ_WOSW01000001.1"/>
</dbReference>
<dbReference type="InterPro" id="IPR022966">
    <property type="entry name" value="RNase_II/R_CS"/>
</dbReference>
<sequence length="689" mass="75028">MKTRRLTPVDRDALLNVLRSAVQPLSVGDILRALGIGAPQKAALRELLHVMTLEGVFCEQGLAGKIRGVRDLPLVSPVVITGMDRNGDPVARLIQRDGVLSQPGEDARPSVVFMTRELPGRPPLIAGTRVLARLRALGSGRFEGRTLRVLDGPAAKLTGLLQSAPAGYLIDPVNPHADGQWHVAPDDKTSIASGEFVTAIPIAKRDARVTRILGRGDDPGIVSQLSIADYDLPEAFPENVDHAANACETVDVTAALAAGRQDRRTIPFITVDGPDSRDFDDAIWADRDGDGFRLIVAIADVAHYVRPGSAPDREARQRGLSVYFTDRVIPMLPPELSDDLCSLRPGIDRLCVAFDIRIDSAGHQRDIQIQRCIMRSRARLTYDQLQSMYEGAESVPGELPPGLIETLYAAHATLSAEGRKRGALSLERNEYRVSIAPDTRSLTAAPMAPLESHRLIENFMVQANLAAARTMKSRRLPGIFRIHPAPPDPEMVRANLMGEAPVPEKSVLPAASYSSTASAHFALALDAYAHVTSPIRRYADLVCHRALLGEAENDSDRRLSGSLTTHLDLREARAGCATRDAQRRLLGWYLSRQTNRIFTGYVTGETPFGALVSLTEPELTGLLVSDPAVCENMASDLNRISKERPESGMLRHASSGQRIPKKGTAVRVRPIALREATFQCIFALADRQP</sequence>
<keyword evidence="1" id="KW-0269">Exonuclease</keyword>
<comment type="caution">
    <text evidence="3">The sequence shown here is derived from an EMBL/GenBank/DDBJ whole genome shotgun (WGS) entry which is preliminary data.</text>
</comment>
<proteinExistence type="predicted"/>
<protein>
    <submittedName>
        <fullName evidence="3">RNB domain-containing ribonuclease</fullName>
    </submittedName>
</protein>
<reference evidence="3 4" key="1">
    <citation type="journal article" date="2020" name="Int. J. Syst. Evol. Microbiol.">
        <title>Novel acetic acid bacteria from cider fermentations: Acetobacter conturbans sp. nov. and Acetobacter fallax sp. nov.</title>
        <authorList>
            <person name="Sombolestani A.S."/>
            <person name="Cleenwerck I."/>
            <person name="Cnockaert M."/>
            <person name="Borremans W."/>
            <person name="Wieme A.D."/>
            <person name="De Vuyst L."/>
            <person name="Vandamme P."/>
        </authorList>
    </citation>
    <scope>NUCLEOTIDE SEQUENCE [LARGE SCALE GENOMIC DNA]</scope>
    <source>
        <strain evidence="3 4">LMG 1637</strain>
    </source>
</reference>
<dbReference type="InterPro" id="IPR050180">
    <property type="entry name" value="RNR_Ribonuclease"/>
</dbReference>